<protein>
    <submittedName>
        <fullName evidence="1">Uncharacterized protein</fullName>
    </submittedName>
</protein>
<evidence type="ECO:0000313" key="1">
    <source>
        <dbReference type="EMBL" id="KAF2110092.1"/>
    </source>
</evidence>
<evidence type="ECO:0000313" key="2">
    <source>
        <dbReference type="Proteomes" id="UP000799770"/>
    </source>
</evidence>
<proteinExistence type="predicted"/>
<reference evidence="1" key="1">
    <citation type="journal article" date="2020" name="Stud. Mycol.">
        <title>101 Dothideomycetes genomes: a test case for predicting lifestyles and emergence of pathogens.</title>
        <authorList>
            <person name="Haridas S."/>
            <person name="Albert R."/>
            <person name="Binder M."/>
            <person name="Bloem J."/>
            <person name="Labutti K."/>
            <person name="Salamov A."/>
            <person name="Andreopoulos B."/>
            <person name="Baker S."/>
            <person name="Barry K."/>
            <person name="Bills G."/>
            <person name="Bluhm B."/>
            <person name="Cannon C."/>
            <person name="Castanera R."/>
            <person name="Culley D."/>
            <person name="Daum C."/>
            <person name="Ezra D."/>
            <person name="Gonzalez J."/>
            <person name="Henrissat B."/>
            <person name="Kuo A."/>
            <person name="Liang C."/>
            <person name="Lipzen A."/>
            <person name="Lutzoni F."/>
            <person name="Magnuson J."/>
            <person name="Mondo S."/>
            <person name="Nolan M."/>
            <person name="Ohm R."/>
            <person name="Pangilinan J."/>
            <person name="Park H.-J."/>
            <person name="Ramirez L."/>
            <person name="Alfaro M."/>
            <person name="Sun H."/>
            <person name="Tritt A."/>
            <person name="Yoshinaga Y."/>
            <person name="Zwiers L.-H."/>
            <person name="Turgeon B."/>
            <person name="Goodwin S."/>
            <person name="Spatafora J."/>
            <person name="Crous P."/>
            <person name="Grigoriev I."/>
        </authorList>
    </citation>
    <scope>NUCLEOTIDE SEQUENCE</scope>
    <source>
        <strain evidence="1">CBS 627.86</strain>
    </source>
</reference>
<keyword evidence="2" id="KW-1185">Reference proteome</keyword>
<name>A0A6A5YSJ4_9PLEO</name>
<sequence length="73" mass="8488">MRQPTHLVERAWSFQFLIAQFLPCLLLYRSWQVKELERNACLERTTYMSCANFGAAATCMKSPSDCTMPQLRP</sequence>
<organism evidence="1 2">
    <name type="scientific">Lophiotrema nucula</name>
    <dbReference type="NCBI Taxonomy" id="690887"/>
    <lineage>
        <taxon>Eukaryota</taxon>
        <taxon>Fungi</taxon>
        <taxon>Dikarya</taxon>
        <taxon>Ascomycota</taxon>
        <taxon>Pezizomycotina</taxon>
        <taxon>Dothideomycetes</taxon>
        <taxon>Pleosporomycetidae</taxon>
        <taxon>Pleosporales</taxon>
        <taxon>Lophiotremataceae</taxon>
        <taxon>Lophiotrema</taxon>
    </lineage>
</organism>
<dbReference type="AlphaFoldDB" id="A0A6A5YSJ4"/>
<dbReference type="Proteomes" id="UP000799770">
    <property type="component" value="Unassembled WGS sequence"/>
</dbReference>
<dbReference type="EMBL" id="ML977339">
    <property type="protein sequence ID" value="KAF2110092.1"/>
    <property type="molecule type" value="Genomic_DNA"/>
</dbReference>
<gene>
    <name evidence="1" type="ORF">BDV96DRAFT_220881</name>
</gene>
<accession>A0A6A5YSJ4</accession>